<keyword evidence="2" id="KW-1185">Reference proteome</keyword>
<dbReference type="Pfam" id="PF13376">
    <property type="entry name" value="OmdA"/>
    <property type="match status" value="1"/>
</dbReference>
<dbReference type="EMBL" id="JBHTIH010000002">
    <property type="protein sequence ID" value="MFD0738545.1"/>
    <property type="molecule type" value="Genomic_DNA"/>
</dbReference>
<dbReference type="Proteomes" id="UP001597090">
    <property type="component" value="Unassembled WGS sequence"/>
</dbReference>
<dbReference type="RefSeq" id="WP_386811462.1">
    <property type="nucleotide sequence ID" value="NZ_JBHTIH010000002.1"/>
</dbReference>
<accession>A0ABW2YJR3</accession>
<reference evidence="2" key="1">
    <citation type="journal article" date="2019" name="Int. J. Syst. Evol. Microbiol.">
        <title>The Global Catalogue of Microorganisms (GCM) 10K type strain sequencing project: providing services to taxonomists for standard genome sequencing and annotation.</title>
        <authorList>
            <consortium name="The Broad Institute Genomics Platform"/>
            <consortium name="The Broad Institute Genome Sequencing Center for Infectious Disease"/>
            <person name="Wu L."/>
            <person name="Ma J."/>
        </authorList>
    </citation>
    <scope>NUCLEOTIDE SEQUENCE [LARGE SCALE GENOMIC DNA]</scope>
    <source>
        <strain evidence="2">CCUG 55491</strain>
    </source>
</reference>
<evidence type="ECO:0000313" key="1">
    <source>
        <dbReference type="EMBL" id="MFD0738545.1"/>
    </source>
</evidence>
<gene>
    <name evidence="1" type="ORF">ACFQZQ_04490</name>
</gene>
<sequence length="200" mass="22318">MPVTLPSDLPIELFATSAAWQKWLAAHPDAPGVWLKIAKKNTTGHNQAVTSVSYADALDVALCHGWIDGLKRSCDAQYFLQRFTPRRPRSLWSKINVAKVEQLLVAGRMAEAGLREVEAAKADGRWQAAYDSASNMEVPLELASALAKNAKARKCFEQLDKVNRYAFCWRVQTAKKPETRQARVEKFIAMLARGDKIHAP</sequence>
<proteinExistence type="predicted"/>
<organism evidence="1 2">
    <name type="scientific">Lysobacter koreensis</name>
    <dbReference type="NCBI Taxonomy" id="266122"/>
    <lineage>
        <taxon>Bacteria</taxon>
        <taxon>Pseudomonadati</taxon>
        <taxon>Pseudomonadota</taxon>
        <taxon>Gammaproteobacteria</taxon>
        <taxon>Lysobacterales</taxon>
        <taxon>Lysobacteraceae</taxon>
        <taxon>Lysobacter</taxon>
    </lineage>
</organism>
<protein>
    <submittedName>
        <fullName evidence="1">YdeI family protein</fullName>
    </submittedName>
</protein>
<evidence type="ECO:0000313" key="2">
    <source>
        <dbReference type="Proteomes" id="UP001597090"/>
    </source>
</evidence>
<comment type="caution">
    <text evidence="1">The sequence shown here is derived from an EMBL/GenBank/DDBJ whole genome shotgun (WGS) entry which is preliminary data.</text>
</comment>
<name>A0ABW2YJR3_9GAMM</name>